<evidence type="ECO:0000256" key="12">
    <source>
        <dbReference type="ARBA" id="ARBA00025628"/>
    </source>
</evidence>
<dbReference type="PANTHER" id="PTHR11458:SF0">
    <property type="entry name" value="DELTA-AMINOLEVULINIC ACID DEHYDRATASE"/>
    <property type="match status" value="1"/>
</dbReference>
<comment type="catalytic activity">
    <reaction evidence="13 17">
        <text>2 5-aminolevulinate = porphobilinogen + 2 H2O + H(+)</text>
        <dbReference type="Rhea" id="RHEA:24064"/>
        <dbReference type="ChEBI" id="CHEBI:15377"/>
        <dbReference type="ChEBI" id="CHEBI:15378"/>
        <dbReference type="ChEBI" id="CHEBI:58126"/>
        <dbReference type="ChEBI" id="CHEBI:356416"/>
        <dbReference type="EC" id="4.2.1.24"/>
    </reaction>
</comment>
<keyword evidence="7 16" id="KW-0479">Metal-binding</keyword>
<evidence type="ECO:0000256" key="15">
    <source>
        <dbReference type="PIRSR" id="PIRSR001415-2"/>
    </source>
</evidence>
<dbReference type="PIRSF" id="PIRSF001415">
    <property type="entry name" value="Porphbilin_synth"/>
    <property type="match status" value="1"/>
</dbReference>
<keyword evidence="8 16" id="KW-0862">Zinc</keyword>
<comment type="subunit">
    <text evidence="4 17">Homooctamer.</text>
</comment>
<dbReference type="GO" id="GO:0006782">
    <property type="term" value="P:protoporphyrinogen IX biosynthetic process"/>
    <property type="evidence" value="ECO:0007669"/>
    <property type="project" value="UniProtKB-UniPathway"/>
</dbReference>
<dbReference type="EC" id="4.2.1.24" evidence="5 17"/>
<organism evidence="19 20">
    <name type="scientific">Calocera viscosa (strain TUFC12733)</name>
    <dbReference type="NCBI Taxonomy" id="1330018"/>
    <lineage>
        <taxon>Eukaryota</taxon>
        <taxon>Fungi</taxon>
        <taxon>Dikarya</taxon>
        <taxon>Basidiomycota</taxon>
        <taxon>Agaricomycotina</taxon>
        <taxon>Dacrymycetes</taxon>
        <taxon>Dacrymycetales</taxon>
        <taxon>Dacrymycetaceae</taxon>
        <taxon>Calocera</taxon>
    </lineage>
</organism>
<evidence type="ECO:0000313" key="19">
    <source>
        <dbReference type="EMBL" id="KZO98946.1"/>
    </source>
</evidence>
<evidence type="ECO:0000256" key="2">
    <source>
        <dbReference type="ARBA" id="ARBA00004694"/>
    </source>
</evidence>
<keyword evidence="20" id="KW-1185">Reference proteome</keyword>
<evidence type="ECO:0000256" key="1">
    <source>
        <dbReference type="ARBA" id="ARBA00001947"/>
    </source>
</evidence>
<keyword evidence="11 17" id="KW-0627">Porphyrin biosynthesis</keyword>
<evidence type="ECO:0000256" key="3">
    <source>
        <dbReference type="ARBA" id="ARBA00008055"/>
    </source>
</evidence>
<feature type="binding site" evidence="15">
    <location>
        <position position="210"/>
    </location>
    <ligand>
        <name>5-aminolevulinate</name>
        <dbReference type="ChEBI" id="CHEBI:356416"/>
        <label>1</label>
    </ligand>
</feature>
<comment type="similarity">
    <text evidence="3 18">Belongs to the ALAD family.</text>
</comment>
<keyword evidence="10 17" id="KW-0456">Lyase</keyword>
<evidence type="ECO:0000256" key="6">
    <source>
        <dbReference type="ARBA" id="ARBA00020771"/>
    </source>
</evidence>
<dbReference type="GO" id="GO:0005829">
    <property type="term" value="C:cytosol"/>
    <property type="evidence" value="ECO:0007669"/>
    <property type="project" value="TreeGrafter"/>
</dbReference>
<feature type="binding site" evidence="16">
    <location>
        <position position="123"/>
    </location>
    <ligand>
        <name>Zn(2+)</name>
        <dbReference type="ChEBI" id="CHEBI:29105"/>
        <note>catalytic</note>
    </ligand>
</feature>
<evidence type="ECO:0000256" key="14">
    <source>
        <dbReference type="PIRSR" id="PIRSR001415-1"/>
    </source>
</evidence>
<dbReference type="OrthoDB" id="1530at2759"/>
<evidence type="ECO:0000256" key="11">
    <source>
        <dbReference type="ARBA" id="ARBA00023244"/>
    </source>
</evidence>
<dbReference type="GO" id="GO:0004655">
    <property type="term" value="F:porphobilinogen synthase activity"/>
    <property type="evidence" value="ECO:0007669"/>
    <property type="project" value="UniProtKB-EC"/>
</dbReference>
<dbReference type="SUPFAM" id="SSF51569">
    <property type="entry name" value="Aldolase"/>
    <property type="match status" value="1"/>
</dbReference>
<dbReference type="PRINTS" id="PR00144">
    <property type="entry name" value="DALDHYDRTASE"/>
</dbReference>
<feature type="active site" description="Schiff-base intermediate with substrate" evidence="14">
    <location>
        <position position="200"/>
    </location>
</feature>
<reference evidence="19 20" key="1">
    <citation type="journal article" date="2016" name="Mol. Biol. Evol.">
        <title>Comparative Genomics of Early-Diverging Mushroom-Forming Fungi Provides Insights into the Origins of Lignocellulose Decay Capabilities.</title>
        <authorList>
            <person name="Nagy L.G."/>
            <person name="Riley R."/>
            <person name="Tritt A."/>
            <person name="Adam C."/>
            <person name="Daum C."/>
            <person name="Floudas D."/>
            <person name="Sun H."/>
            <person name="Yadav J.S."/>
            <person name="Pangilinan J."/>
            <person name="Larsson K.H."/>
            <person name="Matsuura K."/>
            <person name="Barry K."/>
            <person name="Labutti K."/>
            <person name="Kuo R."/>
            <person name="Ohm R.A."/>
            <person name="Bhattacharya S.S."/>
            <person name="Shirouzu T."/>
            <person name="Yoshinaga Y."/>
            <person name="Martin F.M."/>
            <person name="Grigoriev I.V."/>
            <person name="Hibbett D.S."/>
        </authorList>
    </citation>
    <scope>NUCLEOTIDE SEQUENCE [LARGE SCALE GENOMIC DNA]</scope>
    <source>
        <strain evidence="19 20">TUFC12733</strain>
    </source>
</reference>
<evidence type="ECO:0000256" key="7">
    <source>
        <dbReference type="ARBA" id="ARBA00022723"/>
    </source>
</evidence>
<accession>A0A167PMB5</accession>
<dbReference type="UniPathway" id="UPA00251">
    <property type="reaction ID" value="UER00318"/>
</dbReference>
<feature type="binding site" evidence="16">
    <location>
        <position position="125"/>
    </location>
    <ligand>
        <name>Zn(2+)</name>
        <dbReference type="ChEBI" id="CHEBI:29105"/>
        <note>catalytic</note>
    </ligand>
</feature>
<dbReference type="InterPro" id="IPR001731">
    <property type="entry name" value="ALAD"/>
</dbReference>
<evidence type="ECO:0000256" key="13">
    <source>
        <dbReference type="ARBA" id="ARBA00047651"/>
    </source>
</evidence>
<evidence type="ECO:0000256" key="18">
    <source>
        <dbReference type="RuleBase" id="RU004161"/>
    </source>
</evidence>
<evidence type="ECO:0000256" key="4">
    <source>
        <dbReference type="ARBA" id="ARBA00011823"/>
    </source>
</evidence>
<evidence type="ECO:0000256" key="5">
    <source>
        <dbReference type="ARBA" id="ARBA00012053"/>
    </source>
</evidence>
<dbReference type="FunFam" id="3.20.20.70:FF:000048">
    <property type="entry name" value="Delta-aminolevulinic acid dehydratase"/>
    <property type="match status" value="1"/>
</dbReference>
<dbReference type="EMBL" id="KV417274">
    <property type="protein sequence ID" value="KZO98946.1"/>
    <property type="molecule type" value="Genomic_DNA"/>
</dbReference>
<name>A0A167PMB5_CALVF</name>
<dbReference type="Pfam" id="PF00490">
    <property type="entry name" value="ALAD"/>
    <property type="match status" value="1"/>
</dbReference>
<feature type="binding site" evidence="15">
    <location>
        <position position="222"/>
    </location>
    <ligand>
        <name>5-aminolevulinate</name>
        <dbReference type="ChEBI" id="CHEBI:356416"/>
        <label>1</label>
    </ligand>
</feature>
<feature type="binding site" evidence="15">
    <location>
        <position position="280"/>
    </location>
    <ligand>
        <name>5-aminolevulinate</name>
        <dbReference type="ChEBI" id="CHEBI:356416"/>
        <label>2</label>
    </ligand>
</feature>
<keyword evidence="9" id="KW-0350">Heme biosynthesis</keyword>
<evidence type="ECO:0000256" key="10">
    <source>
        <dbReference type="ARBA" id="ARBA00023239"/>
    </source>
</evidence>
<dbReference type="PANTHER" id="PTHR11458">
    <property type="entry name" value="DELTA-AMINOLEVULINIC ACID DEHYDRATASE"/>
    <property type="match status" value="1"/>
</dbReference>
<evidence type="ECO:0000313" key="20">
    <source>
        <dbReference type="Proteomes" id="UP000076738"/>
    </source>
</evidence>
<dbReference type="AlphaFoldDB" id="A0A167PMB5"/>
<evidence type="ECO:0000256" key="17">
    <source>
        <dbReference type="RuleBase" id="RU000515"/>
    </source>
</evidence>
<evidence type="ECO:0000256" key="8">
    <source>
        <dbReference type="ARBA" id="ARBA00022833"/>
    </source>
</evidence>
<protein>
    <recommendedName>
        <fullName evidence="6 17">Delta-aminolevulinic acid dehydratase</fullName>
        <ecNumber evidence="5 17">4.2.1.24</ecNumber>
    </recommendedName>
</protein>
<evidence type="ECO:0000256" key="9">
    <source>
        <dbReference type="ARBA" id="ARBA00023133"/>
    </source>
</evidence>
<dbReference type="NCBIfam" id="NF006762">
    <property type="entry name" value="PRK09283.1"/>
    <property type="match status" value="1"/>
</dbReference>
<feature type="active site" description="Schiff-base intermediate with substrate" evidence="14">
    <location>
        <position position="253"/>
    </location>
</feature>
<feature type="binding site" evidence="15">
    <location>
        <position position="319"/>
    </location>
    <ligand>
        <name>5-aminolevulinate</name>
        <dbReference type="ChEBI" id="CHEBI:356416"/>
        <label>2</label>
    </ligand>
</feature>
<dbReference type="CDD" id="cd04824">
    <property type="entry name" value="eu_ALAD_PBGS_cysteine_rich"/>
    <property type="match status" value="1"/>
</dbReference>
<dbReference type="Gene3D" id="3.20.20.70">
    <property type="entry name" value="Aldolase class I"/>
    <property type="match status" value="1"/>
</dbReference>
<dbReference type="STRING" id="1330018.A0A167PMB5"/>
<dbReference type="GO" id="GO:0008270">
    <property type="term" value="F:zinc ion binding"/>
    <property type="evidence" value="ECO:0007669"/>
    <property type="project" value="TreeGrafter"/>
</dbReference>
<gene>
    <name evidence="19" type="ORF">CALVIDRAFT_561873</name>
</gene>
<comment type="cofactor">
    <cofactor evidence="1">
        <name>Zn(2+)</name>
        <dbReference type="ChEBI" id="CHEBI:29105"/>
    </cofactor>
</comment>
<sequence>MAMEISSVLQGGYNHPTSRTWQSQRQLTKSMLMYPIFITDEPDARVEIASLPGQCRWGVNRLKEFLGPLVQMGLKSVILFGVPVHCNKDERGTPADDPEGPVIQAILKLRSLWPDLYIATDVCLCEYTSHGHCGLLNEDGTIDQVPSVARLAEVAVNYAKAGAHCVAPSDMMDGRIRAIKLGLIDAGLANKCLLMAYSAKFASSLYGPFRDAAGSAPSFGNRKCYQLPPGAKGLARRAIIRDVNEGADVIMVKPAMPYLDVIQDAAELAPNHPLACYQVSGEFAMVVAGAEKGVYDLKTMAFESVEGMLRAGCTLILTYFTPQFLEWLEA</sequence>
<dbReference type="InterPro" id="IPR030656">
    <property type="entry name" value="ALAD_AS"/>
</dbReference>
<evidence type="ECO:0000256" key="16">
    <source>
        <dbReference type="PIRSR" id="PIRSR001415-3"/>
    </source>
</evidence>
<dbReference type="Proteomes" id="UP000076738">
    <property type="component" value="Unassembled WGS sequence"/>
</dbReference>
<dbReference type="InterPro" id="IPR013785">
    <property type="entry name" value="Aldolase_TIM"/>
</dbReference>
<comment type="function">
    <text evidence="12">Catalyzes an early step in the biosynthesis of tetrapyrroles. Binds two molecules of 5-aminolevulinate per subunit, each at a distinct site, and catalyzes their condensation to form porphobilinogen.</text>
</comment>
<proteinExistence type="inferred from homology"/>
<dbReference type="SMART" id="SM01004">
    <property type="entry name" value="ALAD"/>
    <property type="match status" value="1"/>
</dbReference>
<dbReference type="PROSITE" id="PS00169">
    <property type="entry name" value="D_ALA_DEHYDRATASE"/>
    <property type="match status" value="1"/>
</dbReference>
<feature type="binding site" evidence="16">
    <location>
        <position position="133"/>
    </location>
    <ligand>
        <name>Zn(2+)</name>
        <dbReference type="ChEBI" id="CHEBI:29105"/>
        <note>catalytic</note>
    </ligand>
</feature>
<comment type="pathway">
    <text evidence="2">Porphyrin-containing compound metabolism; protoporphyrin-IX biosynthesis; coproporphyrinogen-III from 5-aminolevulinate: step 1/4.</text>
</comment>